<evidence type="ECO:0000256" key="1">
    <source>
        <dbReference type="SAM" id="SignalP"/>
    </source>
</evidence>
<feature type="domain" description="LPS-assembly protein LptD central" evidence="2">
    <location>
        <begin position="201"/>
        <end position="364"/>
    </location>
</feature>
<name>A0A936EZL3_9BACT</name>
<dbReference type="AlphaFoldDB" id="A0A936EZL3"/>
<evidence type="ECO:0000313" key="3">
    <source>
        <dbReference type="EMBL" id="MBK8571438.1"/>
    </source>
</evidence>
<reference evidence="3 4" key="1">
    <citation type="submission" date="2020-10" db="EMBL/GenBank/DDBJ databases">
        <title>Connecting structure to function with the recovery of over 1000 high-quality activated sludge metagenome-assembled genomes encoding full-length rRNA genes using long-read sequencing.</title>
        <authorList>
            <person name="Singleton C.M."/>
            <person name="Petriglieri F."/>
            <person name="Kristensen J.M."/>
            <person name="Kirkegaard R.H."/>
            <person name="Michaelsen T.Y."/>
            <person name="Andersen M.H."/>
            <person name="Karst S.M."/>
            <person name="Dueholm M.S."/>
            <person name="Nielsen P.H."/>
            <person name="Albertsen M."/>
        </authorList>
    </citation>
    <scope>NUCLEOTIDE SEQUENCE [LARGE SCALE GENOMIC DNA]</scope>
    <source>
        <strain evidence="3">OdNE_18-Q3-R46-58_MAXAC.008</strain>
    </source>
</reference>
<sequence>MHRLRRGCKGLVLSALPVLLAAQGLPPAPALEPLDAPTPAELLPLRPFRIEKGPGNSRVPFDWRGDRVREVGDVWILEQGAIQAEGLLLLADRIEYRIPEGRLIAEGHIRLEGPGLRLRGERLQMDWGLRSGEAWALQMDLPPSWTLKSGHVAFTTLRTWSFDEVELSPCPEEKPGWTAKLSSLKVDLDGFATLWNARVLLGSVPIFYLPYALYPAQAERTSGLLPPRLGLSSSFGTTVGLSYFQVLGDSADTTFTPEYLSKEGMLWGGELRWRPDLTHQGSFSGESIHQRSLDTHRYRYSLKEVWQREDGWQLTADVNQASDNFVDADFGKGLGSLGATSFDSALYLGRSFTFGSLSLSAAEQRSFFFTKDQGDPFYSPQFPASLRRQTLPQGEFRFFPLPLLGQLYLDGGVRLGRFAYRIEGSASVPDQSYAWDRQDANTRVHGRLGQWGPFRADFELLGRATHYSSTLSSAVFDPAGGADGTVVNPATSPFQVNGAPATRYLLSSHLRLSGPQVGRSFKEVSLLGYQGELKHVAEPYFGFTETSRYGEAGTLPRFDMVDSLPGVNDSASGERSFEVGLKQHLLGRSGPGAGFADLARLRVATRYHATPIILSDGRYKKGWASLDTDLDVEPDDRWRISLRRSSDIGAGGSDNALSIDVKARDGGRFNLAYFSTGINRFLVRQQGLQFGGLQRFWDDRVRLEFSANYDFRNHGFASSQVALAYVQPCVAYVLKYSHLALNTALVSGGREDRVDLTLTLRGLGDLFSFRR</sequence>
<proteinExistence type="predicted"/>
<dbReference type="GO" id="GO:0009279">
    <property type="term" value="C:cell outer membrane"/>
    <property type="evidence" value="ECO:0007669"/>
    <property type="project" value="TreeGrafter"/>
</dbReference>
<comment type="caution">
    <text evidence="3">The sequence shown here is derived from an EMBL/GenBank/DDBJ whole genome shotgun (WGS) entry which is preliminary data.</text>
</comment>
<dbReference type="Proteomes" id="UP000709959">
    <property type="component" value="Unassembled WGS sequence"/>
</dbReference>
<dbReference type="Pfam" id="PF19838">
    <property type="entry name" value="LptD_2"/>
    <property type="match status" value="1"/>
</dbReference>
<feature type="signal peptide" evidence="1">
    <location>
        <begin position="1"/>
        <end position="30"/>
    </location>
</feature>
<accession>A0A936EZL3</accession>
<gene>
    <name evidence="3" type="ORF">IPN91_02120</name>
</gene>
<evidence type="ECO:0000313" key="4">
    <source>
        <dbReference type="Proteomes" id="UP000709959"/>
    </source>
</evidence>
<dbReference type="InterPro" id="IPR050218">
    <property type="entry name" value="LptD"/>
</dbReference>
<organism evidence="3 4">
    <name type="scientific">Candidatus Geothrix odensensis</name>
    <dbReference type="NCBI Taxonomy" id="2954440"/>
    <lineage>
        <taxon>Bacteria</taxon>
        <taxon>Pseudomonadati</taxon>
        <taxon>Acidobacteriota</taxon>
        <taxon>Holophagae</taxon>
        <taxon>Holophagales</taxon>
        <taxon>Holophagaceae</taxon>
        <taxon>Geothrix</taxon>
    </lineage>
</organism>
<dbReference type="GO" id="GO:1990351">
    <property type="term" value="C:transporter complex"/>
    <property type="evidence" value="ECO:0007669"/>
    <property type="project" value="TreeGrafter"/>
</dbReference>
<feature type="chain" id="PRO_5037780267" evidence="1">
    <location>
        <begin position="31"/>
        <end position="771"/>
    </location>
</feature>
<dbReference type="PANTHER" id="PTHR30189">
    <property type="entry name" value="LPS-ASSEMBLY PROTEIN"/>
    <property type="match status" value="1"/>
</dbReference>
<dbReference type="EMBL" id="JADKCH010000001">
    <property type="protein sequence ID" value="MBK8571438.1"/>
    <property type="molecule type" value="Genomic_DNA"/>
</dbReference>
<dbReference type="InterPro" id="IPR045659">
    <property type="entry name" value="LptD_2"/>
</dbReference>
<evidence type="ECO:0000259" key="2">
    <source>
        <dbReference type="Pfam" id="PF19838"/>
    </source>
</evidence>
<dbReference type="PANTHER" id="PTHR30189:SF1">
    <property type="entry name" value="LPS-ASSEMBLY PROTEIN LPTD"/>
    <property type="match status" value="1"/>
</dbReference>
<protein>
    <submittedName>
        <fullName evidence="3">LPS-assembly protein LptD</fullName>
    </submittedName>
</protein>
<keyword evidence="1" id="KW-0732">Signal</keyword>